<dbReference type="PROSITE" id="PS50071">
    <property type="entry name" value="HOMEOBOX_2"/>
    <property type="match status" value="1"/>
</dbReference>
<evidence type="ECO:0000256" key="8">
    <source>
        <dbReference type="ARBA" id="ARBA00024040"/>
    </source>
</evidence>
<keyword evidence="4 9" id="KW-0238">DNA-binding</keyword>
<accession>A0AAV0QK39</accession>
<keyword evidence="3" id="KW-0805">Transcription regulation</keyword>
<comment type="caution">
    <text evidence="13">The sequence shown here is derived from an EMBL/GenBank/DDBJ whole genome shotgun (WGS) entry which is preliminary data.</text>
</comment>
<keyword evidence="2" id="KW-0217">Developmental protein</keyword>
<evidence type="ECO:0000259" key="12">
    <source>
        <dbReference type="PROSITE" id="PS50071"/>
    </source>
</evidence>
<dbReference type="GO" id="GO:0099402">
    <property type="term" value="P:plant organ development"/>
    <property type="evidence" value="ECO:0007669"/>
    <property type="project" value="InterPro"/>
</dbReference>
<feature type="non-terminal residue" evidence="13">
    <location>
        <position position="1"/>
    </location>
</feature>
<protein>
    <recommendedName>
        <fullName evidence="12">Homeobox domain-containing protein</fullName>
    </recommendedName>
</protein>
<organism evidence="13 14">
    <name type="scientific">Linum tenue</name>
    <dbReference type="NCBI Taxonomy" id="586396"/>
    <lineage>
        <taxon>Eukaryota</taxon>
        <taxon>Viridiplantae</taxon>
        <taxon>Streptophyta</taxon>
        <taxon>Embryophyta</taxon>
        <taxon>Tracheophyta</taxon>
        <taxon>Spermatophyta</taxon>
        <taxon>Magnoliopsida</taxon>
        <taxon>eudicotyledons</taxon>
        <taxon>Gunneridae</taxon>
        <taxon>Pentapetalae</taxon>
        <taxon>rosids</taxon>
        <taxon>fabids</taxon>
        <taxon>Malpighiales</taxon>
        <taxon>Linaceae</taxon>
        <taxon>Linum</taxon>
    </lineage>
</organism>
<dbReference type="Pfam" id="PF00046">
    <property type="entry name" value="Homeodomain"/>
    <property type="match status" value="1"/>
</dbReference>
<dbReference type="AlphaFoldDB" id="A0AAV0QK39"/>
<keyword evidence="14" id="KW-1185">Reference proteome</keyword>
<keyword evidence="7 9" id="KW-0539">Nucleus</keyword>
<dbReference type="EMBL" id="CAMGYJ010000009">
    <property type="protein sequence ID" value="CAI0545251.1"/>
    <property type="molecule type" value="Genomic_DNA"/>
</dbReference>
<dbReference type="GO" id="GO:0003700">
    <property type="term" value="F:DNA-binding transcription factor activity"/>
    <property type="evidence" value="ECO:0007669"/>
    <property type="project" value="InterPro"/>
</dbReference>
<name>A0AAV0QK39_9ROSI</name>
<evidence type="ECO:0000256" key="3">
    <source>
        <dbReference type="ARBA" id="ARBA00023015"/>
    </source>
</evidence>
<evidence type="ECO:0000256" key="4">
    <source>
        <dbReference type="ARBA" id="ARBA00023125"/>
    </source>
</evidence>
<evidence type="ECO:0000256" key="9">
    <source>
        <dbReference type="PROSITE-ProRule" id="PRU00108"/>
    </source>
</evidence>
<feature type="region of interest" description="Disordered" evidence="11">
    <location>
        <begin position="267"/>
        <end position="289"/>
    </location>
</feature>
<dbReference type="CDD" id="cd00086">
    <property type="entry name" value="homeodomain"/>
    <property type="match status" value="1"/>
</dbReference>
<sequence>LIHSQTELKSSKQNTQPTFPLFPIFHHTTIMSTNNSNNNNNNASSSRWCPTPEQLMILEELYRSGVRTPNAPQIQRITAHLSLYGKIEGKNVFYWFQNHKARDRQKLRRKLIKQLQMQQHNQLCHHHHHHQLISMPQLPEIHQPFDNARRHLLLNYFECPNNPSSTISTAAHPHFHELPNPPLPPHYPQLVGGSGGAVEGGASSREFEMAFTMTKKNQTWNNDEDDHHRRHDYTEHIGFGGCQMTAAAEDNSTLIARMYGTDDRRWITPEAADEGDVDDDMDRRNSHNDNNTIKTLQLFPVTSTKLIEDCSRN</sequence>
<dbReference type="PANTHER" id="PTHR45940:SF42">
    <property type="entry name" value="WUSCHEL-RELATED HOMEOBOX 3"/>
    <property type="match status" value="1"/>
</dbReference>
<feature type="compositionally biased region" description="Acidic residues" evidence="11">
    <location>
        <begin position="271"/>
        <end position="280"/>
    </location>
</feature>
<dbReference type="Proteomes" id="UP001154282">
    <property type="component" value="Unassembled WGS sequence"/>
</dbReference>
<keyword evidence="5 9" id="KW-0371">Homeobox</keyword>
<evidence type="ECO:0000256" key="5">
    <source>
        <dbReference type="ARBA" id="ARBA00023155"/>
    </source>
</evidence>
<dbReference type="FunFam" id="1.10.10.60:FF:000146">
    <property type="entry name" value="WUSCHEL-related homeobox 4"/>
    <property type="match status" value="1"/>
</dbReference>
<dbReference type="PANTHER" id="PTHR45940">
    <property type="entry name" value="WUSCHEL-RELATED HOMEOBOX 1-RELATED"/>
    <property type="match status" value="1"/>
</dbReference>
<dbReference type="SUPFAM" id="SSF46689">
    <property type="entry name" value="Homeodomain-like"/>
    <property type="match status" value="1"/>
</dbReference>
<evidence type="ECO:0000256" key="2">
    <source>
        <dbReference type="ARBA" id="ARBA00022473"/>
    </source>
</evidence>
<gene>
    <name evidence="13" type="ORF">LITE_LOCUS43501</name>
</gene>
<evidence type="ECO:0000256" key="10">
    <source>
        <dbReference type="RuleBase" id="RU000682"/>
    </source>
</evidence>
<feature type="domain" description="Homeobox" evidence="12">
    <location>
        <begin position="41"/>
        <end position="106"/>
    </location>
</feature>
<dbReference type="InterPro" id="IPR044555">
    <property type="entry name" value="WUSCHEL-like"/>
</dbReference>
<evidence type="ECO:0000313" key="14">
    <source>
        <dbReference type="Proteomes" id="UP001154282"/>
    </source>
</evidence>
<dbReference type="GO" id="GO:0003677">
    <property type="term" value="F:DNA binding"/>
    <property type="evidence" value="ECO:0007669"/>
    <property type="project" value="UniProtKB-UniRule"/>
</dbReference>
<proteinExistence type="inferred from homology"/>
<evidence type="ECO:0000313" key="13">
    <source>
        <dbReference type="EMBL" id="CAI0545251.1"/>
    </source>
</evidence>
<reference evidence="13" key="1">
    <citation type="submission" date="2022-08" db="EMBL/GenBank/DDBJ databases">
        <authorList>
            <person name="Gutierrez-Valencia J."/>
        </authorList>
    </citation>
    <scope>NUCLEOTIDE SEQUENCE</scope>
</reference>
<dbReference type="GO" id="GO:0005634">
    <property type="term" value="C:nucleus"/>
    <property type="evidence" value="ECO:0007669"/>
    <property type="project" value="UniProtKB-SubCell"/>
</dbReference>
<feature type="DNA-binding region" description="Homeobox" evidence="9">
    <location>
        <begin position="43"/>
        <end position="107"/>
    </location>
</feature>
<comment type="subcellular location">
    <subcellularLocation>
        <location evidence="1 9 10">Nucleus</location>
    </subcellularLocation>
</comment>
<comment type="similarity">
    <text evidence="8">Belongs to the WUS homeobox family.</text>
</comment>
<dbReference type="InterPro" id="IPR001356">
    <property type="entry name" value="HD"/>
</dbReference>
<evidence type="ECO:0000256" key="7">
    <source>
        <dbReference type="ARBA" id="ARBA00023242"/>
    </source>
</evidence>
<evidence type="ECO:0000256" key="6">
    <source>
        <dbReference type="ARBA" id="ARBA00023163"/>
    </source>
</evidence>
<dbReference type="SMART" id="SM00389">
    <property type="entry name" value="HOX"/>
    <property type="match status" value="1"/>
</dbReference>
<dbReference type="InterPro" id="IPR009057">
    <property type="entry name" value="Homeodomain-like_sf"/>
</dbReference>
<keyword evidence="6" id="KW-0804">Transcription</keyword>
<evidence type="ECO:0000256" key="1">
    <source>
        <dbReference type="ARBA" id="ARBA00004123"/>
    </source>
</evidence>
<dbReference type="Gene3D" id="1.10.10.60">
    <property type="entry name" value="Homeodomain-like"/>
    <property type="match status" value="1"/>
</dbReference>
<evidence type="ECO:0000256" key="11">
    <source>
        <dbReference type="SAM" id="MobiDB-lite"/>
    </source>
</evidence>